<dbReference type="InParanoid" id="A0A1B7MN83"/>
<dbReference type="EMBL" id="KV448663">
    <property type="protein sequence ID" value="OAX34078.1"/>
    <property type="molecule type" value="Genomic_DNA"/>
</dbReference>
<dbReference type="AlphaFoldDB" id="A0A1B7MN83"/>
<organism evidence="1 2">
    <name type="scientific">Rhizopogon vinicolor AM-OR11-026</name>
    <dbReference type="NCBI Taxonomy" id="1314800"/>
    <lineage>
        <taxon>Eukaryota</taxon>
        <taxon>Fungi</taxon>
        <taxon>Dikarya</taxon>
        <taxon>Basidiomycota</taxon>
        <taxon>Agaricomycotina</taxon>
        <taxon>Agaricomycetes</taxon>
        <taxon>Agaricomycetidae</taxon>
        <taxon>Boletales</taxon>
        <taxon>Suillineae</taxon>
        <taxon>Rhizopogonaceae</taxon>
        <taxon>Rhizopogon</taxon>
    </lineage>
</organism>
<proteinExistence type="predicted"/>
<name>A0A1B7MN83_9AGAM</name>
<dbReference type="Proteomes" id="UP000092154">
    <property type="component" value="Unassembled WGS sequence"/>
</dbReference>
<accession>A0A1B7MN83</accession>
<evidence type="ECO:0000313" key="1">
    <source>
        <dbReference type="EMBL" id="OAX34078.1"/>
    </source>
</evidence>
<sequence length="164" mass="17915">MEPSDAGEIEGGATVTPPRALCVQFGERKICSGVLVTPRAGWRRVDEPKRYGAIESITNAVDCGLRVGSEALALCACHRTRLELALESAQDVVKAQCHLSFRDYNYPSVHATMGLHVQGQSVDEVPEGYHFSFDIMLLTHRVLEGVYPVDIAREAGFGMAKLRA</sequence>
<reference evidence="1 2" key="1">
    <citation type="submission" date="2016-06" db="EMBL/GenBank/DDBJ databases">
        <title>Comparative genomics of the ectomycorrhizal sister species Rhizopogon vinicolor and Rhizopogon vesiculosus (Basidiomycota: Boletales) reveals a divergence of the mating type B locus.</title>
        <authorList>
            <consortium name="DOE Joint Genome Institute"/>
            <person name="Mujic A.B."/>
            <person name="Kuo A."/>
            <person name="Tritt A."/>
            <person name="Lipzen A."/>
            <person name="Chen C."/>
            <person name="Johnson J."/>
            <person name="Sharma A."/>
            <person name="Barry K."/>
            <person name="Grigoriev I.V."/>
            <person name="Spatafora J.W."/>
        </authorList>
    </citation>
    <scope>NUCLEOTIDE SEQUENCE [LARGE SCALE GENOMIC DNA]</scope>
    <source>
        <strain evidence="1 2">AM-OR11-026</strain>
    </source>
</reference>
<keyword evidence="2" id="KW-1185">Reference proteome</keyword>
<protein>
    <submittedName>
        <fullName evidence="1">Uncharacterized protein</fullName>
    </submittedName>
</protein>
<evidence type="ECO:0000313" key="2">
    <source>
        <dbReference type="Proteomes" id="UP000092154"/>
    </source>
</evidence>
<gene>
    <name evidence="1" type="ORF">K503DRAFT_786035</name>
</gene>